<name>A0A919X7H3_9BACI</name>
<keyword evidence="3 6" id="KW-0378">Hydrolase</keyword>
<comment type="caution">
    <text evidence="8">The sequence shown here is derived from an EMBL/GenBank/DDBJ whole genome shotgun (WGS) entry which is preliminary data.</text>
</comment>
<keyword evidence="9" id="KW-1185">Reference proteome</keyword>
<sequence length="272" mass="31662">MKHFREFSPKMANFAKMAFEKRWIEAEDRPGKRPGGFCTSFPDSEQTRVFMTYSGTSSNISTLAHELGHAYHQYVMNDVHGLNQGYAMNVAETASTFAEMIVADASVLNAKDKQEKLELLEDKIQRSIAFFMNIHARFVFETRFYEERKKGIVSVKRLNELMLDAQKETYCEALEEYDPSFWASKLHFHITSTPFYNFPYTFGYLFSLGIYAHAKRSNESFEDNYIALLRDTGRMKVEDLAWKHLKVDLTKSDFWEAAMELCVKDVEEFISL</sequence>
<evidence type="ECO:0000256" key="2">
    <source>
        <dbReference type="ARBA" id="ARBA00022723"/>
    </source>
</evidence>
<dbReference type="Gene3D" id="1.10.1370.30">
    <property type="match status" value="1"/>
</dbReference>
<evidence type="ECO:0000313" key="9">
    <source>
        <dbReference type="Proteomes" id="UP000676917"/>
    </source>
</evidence>
<dbReference type="GO" id="GO:0046872">
    <property type="term" value="F:metal ion binding"/>
    <property type="evidence" value="ECO:0007669"/>
    <property type="project" value="UniProtKB-UniRule"/>
</dbReference>
<reference evidence="8" key="1">
    <citation type="submission" date="2021-03" db="EMBL/GenBank/DDBJ databases">
        <title>Antimicrobial resistance genes in bacteria isolated from Japanese honey, and their potential for conferring macrolide and lincosamide resistance in the American foulbrood pathogen Paenibacillus larvae.</title>
        <authorList>
            <person name="Okamoto M."/>
            <person name="Kumagai M."/>
            <person name="Kanamori H."/>
            <person name="Takamatsu D."/>
        </authorList>
    </citation>
    <scope>NUCLEOTIDE SEQUENCE</scope>
    <source>
        <strain evidence="8">J43TS3</strain>
    </source>
</reference>
<comment type="similarity">
    <text evidence="6">Belongs to the peptidase M3 family.</text>
</comment>
<comment type="cofactor">
    <cofactor evidence="6">
        <name>Zn(2+)</name>
        <dbReference type="ChEBI" id="CHEBI:29105"/>
    </cofactor>
    <text evidence="6">Binds 1 zinc ion.</text>
</comment>
<proteinExistence type="inferred from homology"/>
<feature type="domain" description="Peptidase M3A/M3B catalytic" evidence="7">
    <location>
        <begin position="14"/>
        <end position="260"/>
    </location>
</feature>
<dbReference type="InterPro" id="IPR001567">
    <property type="entry name" value="Pept_M3A_M3B_dom"/>
</dbReference>
<evidence type="ECO:0000256" key="5">
    <source>
        <dbReference type="ARBA" id="ARBA00023049"/>
    </source>
</evidence>
<protein>
    <recommendedName>
        <fullName evidence="7">Peptidase M3A/M3B catalytic domain-containing protein</fullName>
    </recommendedName>
</protein>
<dbReference type="Pfam" id="PF01432">
    <property type="entry name" value="Peptidase_M3"/>
    <property type="match status" value="1"/>
</dbReference>
<evidence type="ECO:0000256" key="1">
    <source>
        <dbReference type="ARBA" id="ARBA00022670"/>
    </source>
</evidence>
<keyword evidence="2 6" id="KW-0479">Metal-binding</keyword>
<dbReference type="AlphaFoldDB" id="A0A919X7H3"/>
<dbReference type="PANTHER" id="PTHR34217">
    <property type="entry name" value="METAL-DEPENDENT CARBOXYPEPTIDASE"/>
    <property type="match status" value="1"/>
</dbReference>
<dbReference type="InterPro" id="IPR001333">
    <property type="entry name" value="Peptidase_M32_Taq"/>
</dbReference>
<evidence type="ECO:0000256" key="6">
    <source>
        <dbReference type="RuleBase" id="RU003435"/>
    </source>
</evidence>
<evidence type="ECO:0000256" key="4">
    <source>
        <dbReference type="ARBA" id="ARBA00022833"/>
    </source>
</evidence>
<dbReference type="GO" id="GO:0006508">
    <property type="term" value="P:proteolysis"/>
    <property type="evidence" value="ECO:0007669"/>
    <property type="project" value="UniProtKB-KW"/>
</dbReference>
<dbReference type="PANTHER" id="PTHR34217:SF1">
    <property type="entry name" value="CARBOXYPEPTIDASE 1"/>
    <property type="match status" value="1"/>
</dbReference>
<dbReference type="EMBL" id="BORP01000001">
    <property type="protein sequence ID" value="GIO25965.1"/>
    <property type="molecule type" value="Genomic_DNA"/>
</dbReference>
<gene>
    <name evidence="8" type="ORF">J43TS3_05760</name>
</gene>
<evidence type="ECO:0000313" key="8">
    <source>
        <dbReference type="EMBL" id="GIO25965.1"/>
    </source>
</evidence>
<dbReference type="SUPFAM" id="SSF55486">
    <property type="entry name" value="Metalloproteases ('zincins'), catalytic domain"/>
    <property type="match status" value="1"/>
</dbReference>
<accession>A0A919X7H3</accession>
<organism evidence="8 9">
    <name type="scientific">Ornithinibacillus bavariensis</name>
    <dbReference type="NCBI Taxonomy" id="545502"/>
    <lineage>
        <taxon>Bacteria</taxon>
        <taxon>Bacillati</taxon>
        <taxon>Bacillota</taxon>
        <taxon>Bacilli</taxon>
        <taxon>Bacillales</taxon>
        <taxon>Bacillaceae</taxon>
        <taxon>Ornithinibacillus</taxon>
    </lineage>
</organism>
<evidence type="ECO:0000259" key="7">
    <source>
        <dbReference type="Pfam" id="PF01432"/>
    </source>
</evidence>
<dbReference type="GO" id="GO:0004181">
    <property type="term" value="F:metallocarboxypeptidase activity"/>
    <property type="evidence" value="ECO:0007669"/>
    <property type="project" value="InterPro"/>
</dbReference>
<dbReference type="Proteomes" id="UP000676917">
    <property type="component" value="Unassembled WGS sequence"/>
</dbReference>
<keyword evidence="5 6" id="KW-0482">Metalloprotease</keyword>
<dbReference type="GO" id="GO:0004222">
    <property type="term" value="F:metalloendopeptidase activity"/>
    <property type="evidence" value="ECO:0007669"/>
    <property type="project" value="InterPro"/>
</dbReference>
<keyword evidence="1 6" id="KW-0645">Protease</keyword>
<evidence type="ECO:0000256" key="3">
    <source>
        <dbReference type="ARBA" id="ARBA00022801"/>
    </source>
</evidence>
<keyword evidence="4 6" id="KW-0862">Zinc</keyword>